<dbReference type="Proteomes" id="UP000009131">
    <property type="component" value="Unassembled WGS sequence"/>
</dbReference>
<evidence type="ECO:0008006" key="5">
    <source>
        <dbReference type="Google" id="ProtNLM"/>
    </source>
</evidence>
<dbReference type="GO" id="GO:0051082">
    <property type="term" value="F:unfolded protein binding"/>
    <property type="evidence" value="ECO:0007669"/>
    <property type="project" value="InterPro"/>
</dbReference>
<proteinExistence type="inferred from homology"/>
<dbReference type="GO" id="GO:0005737">
    <property type="term" value="C:cytoplasm"/>
    <property type="evidence" value="ECO:0007669"/>
    <property type="project" value="TreeGrafter"/>
</dbReference>
<dbReference type="OrthoDB" id="2015447at2759"/>
<organism evidence="3 4">
    <name type="scientific">Mixia osmundae (strain CBS 9802 / IAM 14324 / JCM 22182 / KY 12970)</name>
    <dbReference type="NCBI Taxonomy" id="764103"/>
    <lineage>
        <taxon>Eukaryota</taxon>
        <taxon>Fungi</taxon>
        <taxon>Dikarya</taxon>
        <taxon>Basidiomycota</taxon>
        <taxon>Pucciniomycotina</taxon>
        <taxon>Mixiomycetes</taxon>
        <taxon>Mixiales</taxon>
        <taxon>Mixiaceae</taxon>
        <taxon>Mixia</taxon>
    </lineage>
</organism>
<comment type="caution">
    <text evidence="3">The sequence shown here is derived from an EMBL/GenBank/DDBJ whole genome shotgun (WGS) entry which is preliminary data.</text>
</comment>
<reference evidence="3 4" key="1">
    <citation type="journal article" date="2011" name="J. Gen. Appl. Microbiol.">
        <title>Draft genome sequencing of the enigmatic basidiomycete Mixia osmundae.</title>
        <authorList>
            <person name="Nishida H."/>
            <person name="Nagatsuka Y."/>
            <person name="Sugiyama J."/>
        </authorList>
    </citation>
    <scope>NUCLEOTIDE SEQUENCE [LARGE SCALE GENOMIC DNA]</scope>
    <source>
        <strain evidence="4">CBS 9802 / IAM 14324 / JCM 22182 / KY 12970</strain>
    </source>
</reference>
<protein>
    <recommendedName>
        <fullName evidence="5">Prefoldin subunit 1</fullName>
    </recommendedName>
</protein>
<dbReference type="SUPFAM" id="SSF46579">
    <property type="entry name" value="Prefoldin"/>
    <property type="match status" value="1"/>
</dbReference>
<dbReference type="HOGENOM" id="CLU_122140_0_1_1"/>
<evidence type="ECO:0000256" key="2">
    <source>
        <dbReference type="ARBA" id="ARBA00023186"/>
    </source>
</evidence>
<keyword evidence="4" id="KW-1185">Reference proteome</keyword>
<evidence type="ECO:0000313" key="4">
    <source>
        <dbReference type="Proteomes" id="UP000009131"/>
    </source>
</evidence>
<sequence length="124" mass="14202">MADNDALRNMLEQLHTTTQSTGRQLKVVRGTIQSLEKETKLVSLTQRELATIPLSDEGTRYYKGVGKMFMQEPRKAIDQNLATRSKEAESETAALRKRQAYLDRELQQAQRSLQEIYNAQSNDQ</sequence>
<dbReference type="RefSeq" id="XP_014567263.1">
    <property type="nucleotide sequence ID" value="XM_014711777.1"/>
</dbReference>
<dbReference type="InterPro" id="IPR002777">
    <property type="entry name" value="PFD_beta-like"/>
</dbReference>
<evidence type="ECO:0000313" key="3">
    <source>
        <dbReference type="EMBL" id="GAA96893.1"/>
    </source>
</evidence>
<dbReference type="InParanoid" id="G7E1Y0"/>
<dbReference type="STRING" id="764103.G7E1Y0"/>
<dbReference type="OMA" id="MFVAVPM"/>
<keyword evidence="2" id="KW-0143">Chaperone</keyword>
<dbReference type="eggNOG" id="KOG3501">
    <property type="taxonomic scope" value="Eukaryota"/>
</dbReference>
<comment type="similarity">
    <text evidence="1">Belongs to the prefoldin subunit beta family.</text>
</comment>
<evidence type="ECO:0000256" key="1">
    <source>
        <dbReference type="ARBA" id="ARBA00008045"/>
    </source>
</evidence>
<dbReference type="GO" id="GO:0016272">
    <property type="term" value="C:prefoldin complex"/>
    <property type="evidence" value="ECO:0007669"/>
    <property type="project" value="InterPro"/>
</dbReference>
<dbReference type="PANTHER" id="PTHR20903">
    <property type="entry name" value="PREFOLDIN SUBUNIT 1-RELATED"/>
    <property type="match status" value="1"/>
</dbReference>
<name>G7E1Y0_MIXOS</name>
<accession>G7E1Y0</accession>
<gene>
    <name evidence="3" type="primary">Mo03566</name>
    <name evidence="3" type="ORF">E5Q_03566</name>
</gene>
<dbReference type="EMBL" id="BABT02000108">
    <property type="protein sequence ID" value="GAA96893.1"/>
    <property type="molecule type" value="Genomic_DNA"/>
</dbReference>
<dbReference type="AlphaFoldDB" id="G7E1Y0"/>
<dbReference type="GO" id="GO:0044183">
    <property type="term" value="F:protein folding chaperone"/>
    <property type="evidence" value="ECO:0007669"/>
    <property type="project" value="TreeGrafter"/>
</dbReference>
<reference evidence="3 4" key="2">
    <citation type="journal article" date="2012" name="Open Biol.">
        <title>Characteristics of nucleosomes and linker DNA regions on the genome of the basidiomycete Mixia osmundae revealed by mono- and dinucleosome mapping.</title>
        <authorList>
            <person name="Nishida H."/>
            <person name="Kondo S."/>
            <person name="Matsumoto T."/>
            <person name="Suzuki Y."/>
            <person name="Yoshikawa H."/>
            <person name="Taylor T.D."/>
            <person name="Sugiyama J."/>
        </authorList>
    </citation>
    <scope>NUCLEOTIDE SEQUENCE [LARGE SCALE GENOMIC DNA]</scope>
    <source>
        <strain evidence="4">CBS 9802 / IAM 14324 / JCM 22182 / KY 12970</strain>
    </source>
</reference>
<dbReference type="Gene3D" id="1.10.287.370">
    <property type="match status" value="1"/>
</dbReference>
<dbReference type="PANTHER" id="PTHR20903:SF0">
    <property type="entry name" value="PREFOLDIN SUBUNIT 1"/>
    <property type="match status" value="1"/>
</dbReference>
<dbReference type="Pfam" id="PF01920">
    <property type="entry name" value="Prefoldin_2"/>
    <property type="match status" value="1"/>
</dbReference>
<dbReference type="InterPro" id="IPR009053">
    <property type="entry name" value="Prefoldin"/>
</dbReference>